<evidence type="ECO:0000313" key="5">
    <source>
        <dbReference type="Proteomes" id="UP000037773"/>
    </source>
</evidence>
<dbReference type="GO" id="GO:0006633">
    <property type="term" value="P:fatty acid biosynthetic process"/>
    <property type="evidence" value="ECO:0007669"/>
    <property type="project" value="TreeGrafter"/>
</dbReference>
<feature type="domain" description="Ketoreductase (KR)" evidence="3">
    <location>
        <begin position="2"/>
        <end position="72"/>
    </location>
</feature>
<dbReference type="InterPro" id="IPR036291">
    <property type="entry name" value="NAD(P)-bd_dom_sf"/>
</dbReference>
<comment type="caution">
    <text evidence="4">The sequence shown here is derived from an EMBL/GenBank/DDBJ whole genome shotgun (WGS) entry which is preliminary data.</text>
</comment>
<dbReference type="Pfam" id="PF08659">
    <property type="entry name" value="KR"/>
    <property type="match status" value="1"/>
</dbReference>
<dbReference type="AlphaFoldDB" id="A0A0M8QM01"/>
<dbReference type="Gene3D" id="3.40.50.720">
    <property type="entry name" value="NAD(P)-binding Rossmann-like Domain"/>
    <property type="match status" value="1"/>
</dbReference>
<dbReference type="InterPro" id="IPR013968">
    <property type="entry name" value="PKS_KR"/>
</dbReference>
<reference evidence="4 5" key="1">
    <citation type="submission" date="2015-07" db="EMBL/GenBank/DDBJ databases">
        <authorList>
            <person name="Noorani M."/>
        </authorList>
    </citation>
    <scope>NUCLEOTIDE SEQUENCE [LARGE SCALE GENOMIC DNA]</scope>
    <source>
        <strain evidence="4 5">NRRL B-24567</strain>
    </source>
</reference>
<keyword evidence="1" id="KW-0808">Transferase</keyword>
<name>A0A0M8QM01_9ACTN</name>
<dbReference type="InterPro" id="IPR050091">
    <property type="entry name" value="PKS_NRPS_Biosynth_Enz"/>
</dbReference>
<dbReference type="PANTHER" id="PTHR43775">
    <property type="entry name" value="FATTY ACID SYNTHASE"/>
    <property type="match status" value="1"/>
</dbReference>
<proteinExistence type="predicted"/>
<protein>
    <recommendedName>
        <fullName evidence="3">Ketoreductase (KR) domain-containing protein</fullName>
    </recommendedName>
</protein>
<dbReference type="SUPFAM" id="SSF51735">
    <property type="entry name" value="NAD(P)-binding Rossmann-fold domains"/>
    <property type="match status" value="1"/>
</dbReference>
<accession>A0A0M8QM01</accession>
<evidence type="ECO:0000313" key="4">
    <source>
        <dbReference type="EMBL" id="KOT39066.1"/>
    </source>
</evidence>
<sequence length="72" mass="7287">MEALVAELAGLGARVSVEACDLGERTAVEALLAGVPADRPVRAVVHAAGVLDDGVVESLTGERLAGVLRPKV</sequence>
<dbReference type="Proteomes" id="UP000037773">
    <property type="component" value="Unassembled WGS sequence"/>
</dbReference>
<keyword evidence="2" id="KW-0511">Multifunctional enzyme</keyword>
<evidence type="ECO:0000256" key="2">
    <source>
        <dbReference type="ARBA" id="ARBA00023268"/>
    </source>
</evidence>
<organism evidence="4 5">
    <name type="scientific">Streptomyces caelestis</name>
    <dbReference type="NCBI Taxonomy" id="36816"/>
    <lineage>
        <taxon>Bacteria</taxon>
        <taxon>Bacillati</taxon>
        <taxon>Actinomycetota</taxon>
        <taxon>Actinomycetes</taxon>
        <taxon>Kitasatosporales</taxon>
        <taxon>Streptomycetaceae</taxon>
        <taxon>Streptomyces</taxon>
    </lineage>
</organism>
<keyword evidence="5" id="KW-1185">Reference proteome</keyword>
<dbReference type="EMBL" id="LGCN01000161">
    <property type="protein sequence ID" value="KOT39066.1"/>
    <property type="molecule type" value="Genomic_DNA"/>
</dbReference>
<dbReference type="GO" id="GO:0004312">
    <property type="term" value="F:fatty acid synthase activity"/>
    <property type="evidence" value="ECO:0007669"/>
    <property type="project" value="TreeGrafter"/>
</dbReference>
<evidence type="ECO:0000256" key="1">
    <source>
        <dbReference type="ARBA" id="ARBA00022679"/>
    </source>
</evidence>
<evidence type="ECO:0000259" key="3">
    <source>
        <dbReference type="Pfam" id="PF08659"/>
    </source>
</evidence>
<dbReference type="PANTHER" id="PTHR43775:SF51">
    <property type="entry name" value="INACTIVE PHENOLPHTHIOCEROL SYNTHESIS POLYKETIDE SYNTHASE TYPE I PKS1-RELATED"/>
    <property type="match status" value="1"/>
</dbReference>
<gene>
    <name evidence="4" type="ORF">ADK41_14980</name>
</gene>
<feature type="non-terminal residue" evidence="4">
    <location>
        <position position="72"/>
    </location>
</feature>